<evidence type="ECO:0000256" key="1">
    <source>
        <dbReference type="ARBA" id="ARBA00006082"/>
    </source>
</evidence>
<dbReference type="NCBIfam" id="TIGR00585">
    <property type="entry name" value="mutl"/>
    <property type="match status" value="1"/>
</dbReference>
<protein>
    <recommendedName>
        <fullName evidence="4">DNA mismatch repair protein MutL</fullName>
    </recommendedName>
</protein>
<dbReference type="GO" id="GO:0004519">
    <property type="term" value="F:endonuclease activity"/>
    <property type="evidence" value="ECO:0007669"/>
    <property type="project" value="UniProtKB-KW"/>
</dbReference>
<dbReference type="GO" id="GO:0030983">
    <property type="term" value="F:mismatched DNA binding"/>
    <property type="evidence" value="ECO:0007669"/>
    <property type="project" value="InterPro"/>
</dbReference>
<dbReference type="InterPro" id="IPR014721">
    <property type="entry name" value="Ribsml_uS5_D2-typ_fold_subgr"/>
</dbReference>
<evidence type="ECO:0000256" key="4">
    <source>
        <dbReference type="HAMAP-Rule" id="MF_00149"/>
    </source>
</evidence>
<dbReference type="Pfam" id="PF08676">
    <property type="entry name" value="MutL_C"/>
    <property type="match status" value="1"/>
</dbReference>
<dbReference type="SUPFAM" id="SSF118116">
    <property type="entry name" value="DNA mismatch repair protein MutL"/>
    <property type="match status" value="1"/>
</dbReference>
<dbReference type="InterPro" id="IPR036890">
    <property type="entry name" value="HATPase_C_sf"/>
</dbReference>
<dbReference type="Pfam" id="PF13589">
    <property type="entry name" value="HATPase_c_3"/>
    <property type="match status" value="1"/>
</dbReference>
<dbReference type="GO" id="GO:0140664">
    <property type="term" value="F:ATP-dependent DNA damage sensor activity"/>
    <property type="evidence" value="ECO:0007669"/>
    <property type="project" value="InterPro"/>
</dbReference>
<dbReference type="FunFam" id="3.30.565.10:FF:000003">
    <property type="entry name" value="DNA mismatch repair endonuclease MutL"/>
    <property type="match status" value="1"/>
</dbReference>
<dbReference type="Proteomes" id="UP000469523">
    <property type="component" value="Unassembled WGS sequence"/>
</dbReference>
<keyword evidence="2 4" id="KW-0227">DNA damage</keyword>
<dbReference type="AlphaFoldDB" id="A0A6N7XVY6"/>
<evidence type="ECO:0000313" key="8">
    <source>
        <dbReference type="Proteomes" id="UP000469523"/>
    </source>
</evidence>
<evidence type="ECO:0000259" key="6">
    <source>
        <dbReference type="SMART" id="SM01340"/>
    </source>
</evidence>
<dbReference type="InterPro" id="IPR013507">
    <property type="entry name" value="DNA_mismatch_S5_2-like"/>
</dbReference>
<dbReference type="GO" id="GO:0006298">
    <property type="term" value="P:mismatch repair"/>
    <property type="evidence" value="ECO:0007669"/>
    <property type="project" value="UniProtKB-UniRule"/>
</dbReference>
<dbReference type="InterPro" id="IPR020568">
    <property type="entry name" value="Ribosomal_Su5_D2-typ_SF"/>
</dbReference>
<dbReference type="PANTHER" id="PTHR10073">
    <property type="entry name" value="DNA MISMATCH REPAIR PROTEIN MLH, PMS, MUTL"/>
    <property type="match status" value="1"/>
</dbReference>
<dbReference type="PANTHER" id="PTHR10073:SF12">
    <property type="entry name" value="DNA MISMATCH REPAIR PROTEIN MLH1"/>
    <property type="match status" value="1"/>
</dbReference>
<dbReference type="HAMAP" id="MF_00149">
    <property type="entry name" value="DNA_mis_repair"/>
    <property type="match status" value="1"/>
</dbReference>
<dbReference type="InterPro" id="IPR038973">
    <property type="entry name" value="MutL/Mlh/Pms-like"/>
</dbReference>
<dbReference type="GO" id="GO:0032300">
    <property type="term" value="C:mismatch repair complex"/>
    <property type="evidence" value="ECO:0007669"/>
    <property type="project" value="InterPro"/>
</dbReference>
<sequence length="609" mass="69590">MSKIRILDNITIQKIAAGEVIERPSSIVKELVENSLDAGADNITIEIKDGGKSYIRVTDNGDGIDGDDLSLAFMRHSTSKLSKAEDLYKIKSLGFRGEALASISHVSRVEVMTKTKDALGGVNALIEEGKILSQESIGCPKGTTMIVRDLFYNIPVRKDFLKSDLTESNQVSDIVYKVALGSLKTSFKFIKDNKIILNTSKNNNMKSHIYSILGKDFSKNLTEINFEENGVHVYGYISNNKLYRSNRSHQYIYINGRYVVDKSLSSVIENHYKSTIPLNRFPCFIIFLDLDPSNIDVNIHPTKQEIKFANETQVMEVMNKGIKEVLYPSLSIPSMDFKINSIKDKQQEFTPLLATDNDMDIHKDIIVRDFTDTILYKEKDEPKIIETDLFEESKMIKEEFICEEDIYDEKTKNIRNVLSRIRPMGIIFNTYILGEDELNQSLYFIDQHAAHERIMYEKYLKEFRTESIVTQNLLAPEIIELTNMEKIKLMENINIFKDLGFDVEEFGNNSIAIRAVPLVFGIPRIKDLFYEILDNIDSVKSNYDAKLEKIMKIACTKAVKGGDHMGKIEIYALIQQLKLCDSPHSCPHGRPTVLEMTKRDIEKSFLRIV</sequence>
<comment type="caution">
    <text evidence="7">The sequence shown here is derived from an EMBL/GenBank/DDBJ whole genome shotgun (WGS) entry which is preliminary data.</text>
</comment>
<dbReference type="GO" id="GO:0016887">
    <property type="term" value="F:ATP hydrolysis activity"/>
    <property type="evidence" value="ECO:0007669"/>
    <property type="project" value="InterPro"/>
</dbReference>
<dbReference type="Gene3D" id="3.30.230.10">
    <property type="match status" value="1"/>
</dbReference>
<comment type="function">
    <text evidence="4">This protein is involved in the repair of mismatches in DNA. It is required for dam-dependent methyl-directed DNA mismatch repair. May act as a 'molecular matchmaker', a protein that promotes the formation of a stable complex between two or more DNA-binding proteins in an ATP-dependent manner without itself being part of a final effector complex.</text>
</comment>
<proteinExistence type="inferred from homology"/>
<keyword evidence="8" id="KW-1185">Reference proteome</keyword>
<dbReference type="SUPFAM" id="SSF55874">
    <property type="entry name" value="ATPase domain of HSP90 chaperone/DNA topoisomerase II/histidine kinase"/>
    <property type="match status" value="1"/>
</dbReference>
<feature type="domain" description="MutL C-terminal dimerisation" evidence="5">
    <location>
        <begin position="423"/>
        <end position="565"/>
    </location>
</feature>
<evidence type="ECO:0000313" key="7">
    <source>
        <dbReference type="EMBL" id="MST99949.1"/>
    </source>
</evidence>
<dbReference type="CDD" id="cd00782">
    <property type="entry name" value="MutL_Trans"/>
    <property type="match status" value="1"/>
</dbReference>
<dbReference type="InterPro" id="IPR014790">
    <property type="entry name" value="MutL_C"/>
</dbReference>
<dbReference type="InterPro" id="IPR002099">
    <property type="entry name" value="MutL/Mlh/PMS"/>
</dbReference>
<feature type="domain" description="DNA mismatch repair protein S5" evidence="6">
    <location>
        <begin position="209"/>
        <end position="327"/>
    </location>
</feature>
<reference evidence="7 8" key="1">
    <citation type="submission" date="2019-09" db="EMBL/GenBank/DDBJ databases">
        <title>In-depth cultivation of the pig gut microbiome towards novel bacterial diversity and tailored functional studies.</title>
        <authorList>
            <person name="Wylensek D."/>
            <person name="Hitch T.C.A."/>
            <person name="Clavel T."/>
        </authorList>
    </citation>
    <scope>NUCLEOTIDE SEQUENCE [LARGE SCALE GENOMIC DNA]</scope>
    <source>
        <strain evidence="7 8">WCA3-693-APC-4?</strain>
    </source>
</reference>
<evidence type="ECO:0000256" key="3">
    <source>
        <dbReference type="ARBA" id="ARBA00023204"/>
    </source>
</evidence>
<dbReference type="RefSeq" id="WP_154438033.1">
    <property type="nucleotide sequence ID" value="NZ_VUNQ01000001.1"/>
</dbReference>
<accession>A0A6N7XVY6</accession>
<dbReference type="Gene3D" id="3.30.565.10">
    <property type="entry name" value="Histidine kinase-like ATPase, C-terminal domain"/>
    <property type="match status" value="1"/>
</dbReference>
<dbReference type="InterPro" id="IPR014762">
    <property type="entry name" value="DNA_mismatch_repair_CS"/>
</dbReference>
<dbReference type="Gene3D" id="3.30.1370.100">
    <property type="entry name" value="MutL, C-terminal domain, regulatory subdomain"/>
    <property type="match status" value="1"/>
</dbReference>
<organism evidence="7 8">
    <name type="scientific">Tissierella pigra</name>
    <dbReference type="NCBI Taxonomy" id="2607614"/>
    <lineage>
        <taxon>Bacteria</taxon>
        <taxon>Bacillati</taxon>
        <taxon>Bacillota</taxon>
        <taxon>Tissierellia</taxon>
        <taxon>Tissierellales</taxon>
        <taxon>Tissierellaceae</taxon>
        <taxon>Tissierella</taxon>
    </lineage>
</organism>
<dbReference type="SMART" id="SM01340">
    <property type="entry name" value="DNA_mis_repair"/>
    <property type="match status" value="1"/>
</dbReference>
<dbReference type="SUPFAM" id="SSF54211">
    <property type="entry name" value="Ribosomal protein S5 domain 2-like"/>
    <property type="match status" value="1"/>
</dbReference>
<dbReference type="Gene3D" id="3.30.1540.20">
    <property type="entry name" value="MutL, C-terminal domain, dimerisation subdomain"/>
    <property type="match status" value="1"/>
</dbReference>
<dbReference type="InterPro" id="IPR042120">
    <property type="entry name" value="MutL_C_dimsub"/>
</dbReference>
<keyword evidence="7" id="KW-0540">Nuclease</keyword>
<keyword evidence="7" id="KW-0255">Endonuclease</keyword>
<keyword evidence="3 4" id="KW-0234">DNA repair</keyword>
<dbReference type="InterPro" id="IPR042121">
    <property type="entry name" value="MutL_C_regsub"/>
</dbReference>
<dbReference type="Pfam" id="PF01119">
    <property type="entry name" value="DNA_mis_repair"/>
    <property type="match status" value="1"/>
</dbReference>
<keyword evidence="7" id="KW-0378">Hydrolase</keyword>
<dbReference type="InterPro" id="IPR020667">
    <property type="entry name" value="DNA_mismatch_repair_MutL"/>
</dbReference>
<dbReference type="GO" id="GO:0005524">
    <property type="term" value="F:ATP binding"/>
    <property type="evidence" value="ECO:0007669"/>
    <property type="project" value="InterPro"/>
</dbReference>
<name>A0A6N7XVY6_9FIRM</name>
<evidence type="ECO:0000259" key="5">
    <source>
        <dbReference type="SMART" id="SM00853"/>
    </source>
</evidence>
<dbReference type="InterPro" id="IPR037198">
    <property type="entry name" value="MutL_C_sf"/>
</dbReference>
<gene>
    <name evidence="4 7" type="primary">mutL</name>
    <name evidence="7" type="ORF">FYJ83_00530</name>
</gene>
<evidence type="ECO:0000256" key="2">
    <source>
        <dbReference type="ARBA" id="ARBA00022763"/>
    </source>
</evidence>
<dbReference type="SMART" id="SM00853">
    <property type="entry name" value="MutL_C"/>
    <property type="match status" value="1"/>
</dbReference>
<dbReference type="CDD" id="cd16926">
    <property type="entry name" value="HATPase_MutL-MLH-PMS-like"/>
    <property type="match status" value="1"/>
</dbReference>
<comment type="similarity">
    <text evidence="1 4">Belongs to the DNA mismatch repair MutL/HexB family.</text>
</comment>
<dbReference type="EMBL" id="VUNQ01000001">
    <property type="protein sequence ID" value="MST99949.1"/>
    <property type="molecule type" value="Genomic_DNA"/>
</dbReference>
<dbReference type="PROSITE" id="PS00058">
    <property type="entry name" value="DNA_MISMATCH_REPAIR_1"/>
    <property type="match status" value="1"/>
</dbReference>